<evidence type="ECO:0000313" key="2">
    <source>
        <dbReference type="Proteomes" id="UP001210231"/>
    </source>
</evidence>
<evidence type="ECO:0008006" key="3">
    <source>
        <dbReference type="Google" id="ProtNLM"/>
    </source>
</evidence>
<dbReference type="InterPro" id="IPR027417">
    <property type="entry name" value="P-loop_NTPase"/>
</dbReference>
<reference evidence="1 2" key="1">
    <citation type="submission" date="2022-12" db="EMBL/GenBank/DDBJ databases">
        <title>Chitinophagaceae gen. sp. nov., a new member of the family Chitinophagaceae, isolated from soil in a chemical factory.</title>
        <authorList>
            <person name="Ke Z."/>
        </authorList>
    </citation>
    <scope>NUCLEOTIDE SEQUENCE [LARGE SCALE GENOMIC DNA]</scope>
    <source>
        <strain evidence="1 2">LY-5</strain>
    </source>
</reference>
<evidence type="ECO:0000313" key="1">
    <source>
        <dbReference type="EMBL" id="MDA3614325.1"/>
    </source>
</evidence>
<dbReference type="Proteomes" id="UP001210231">
    <property type="component" value="Unassembled WGS sequence"/>
</dbReference>
<dbReference type="EMBL" id="JAQGEF010000005">
    <property type="protein sequence ID" value="MDA3614325.1"/>
    <property type="molecule type" value="Genomic_DNA"/>
</dbReference>
<dbReference type="SUPFAM" id="SSF52540">
    <property type="entry name" value="P-loop containing nucleoside triphosphate hydrolases"/>
    <property type="match status" value="1"/>
</dbReference>
<protein>
    <recommendedName>
        <fullName evidence="3">ATPase dynein-related AAA domain-containing protein</fullName>
    </recommendedName>
</protein>
<dbReference type="Gene3D" id="3.40.50.300">
    <property type="entry name" value="P-loop containing nucleotide triphosphate hydrolases"/>
    <property type="match status" value="1"/>
</dbReference>
<organism evidence="1 2">
    <name type="scientific">Polluticaenibacter yanchengensis</name>
    <dbReference type="NCBI Taxonomy" id="3014562"/>
    <lineage>
        <taxon>Bacteria</taxon>
        <taxon>Pseudomonadati</taxon>
        <taxon>Bacteroidota</taxon>
        <taxon>Chitinophagia</taxon>
        <taxon>Chitinophagales</taxon>
        <taxon>Chitinophagaceae</taxon>
        <taxon>Polluticaenibacter</taxon>
    </lineage>
</organism>
<keyword evidence="2" id="KW-1185">Reference proteome</keyword>
<dbReference type="RefSeq" id="WP_407030653.1">
    <property type="nucleotide sequence ID" value="NZ_JAQGEF010000005.1"/>
</dbReference>
<sequence>MKTIKLYDVHGHSAIEKYPTLMTPDNHFFYWDSKAFTYNSLGDVVFWVNRAEKEALYTIIDSVNIQPTFRNGKNLIKDNGYHVSAKATDAERYSKFYRFKIIEKASIPGDWNYLTSGTFNSRNMSIILYRPKINDTGKRIEKINDLKSLFHHNEAVTHVLNEAMTALEGKESPGKALNVTPPVITMRPSNILTAIKTKPFILLAGISGTGKSRLVRTLAFKTCSHPELRGDPKKPGNFELIPVRPNWHDSSELIGYISRINGEKYVTTTFLQFIAKAWRYPKVPFFLCLDEMNLAPPEQYFAEYLSVLETRQKQGDHIVSDYIISRTGFENEALYRQLLNDLALNGDLFSEGISIPPNLVVMGTVNIDETAYAFSRKILDRAMTIEMDHIDLNEGLDKNREDWGYPKKGFIPQKEVAGEYTSGAQVVAATFAAYALVIRFLQHINQALDGTPFKIAYRVRDEFLIYCYHASQSAKNTGWLTPALDQMTMMKILPRIEGDESKTADAIDKLLPVLTSHPQSHRKLLEMKNRLQQFGYTSFWP</sequence>
<proteinExistence type="predicted"/>
<gene>
    <name evidence="1" type="ORF">O3P16_05865</name>
</gene>
<name>A0ABT4UHR1_9BACT</name>
<accession>A0ABT4UHR1</accession>
<comment type="caution">
    <text evidence="1">The sequence shown here is derived from an EMBL/GenBank/DDBJ whole genome shotgun (WGS) entry which is preliminary data.</text>
</comment>